<dbReference type="EMBL" id="KL314364">
    <property type="protein sequence ID" value="KFP53697.1"/>
    <property type="molecule type" value="Genomic_DNA"/>
</dbReference>
<evidence type="ECO:0000313" key="2">
    <source>
        <dbReference type="Proteomes" id="UP000053745"/>
    </source>
</evidence>
<evidence type="ECO:0000313" key="1">
    <source>
        <dbReference type="EMBL" id="KFP53697.1"/>
    </source>
</evidence>
<dbReference type="OrthoDB" id="9323479at2759"/>
<organism evidence="1 2">
    <name type="scientific">Cathartes aura</name>
    <name type="common">Turkey vulture</name>
    <name type="synonym">Vultur aura</name>
    <dbReference type="NCBI Taxonomy" id="43455"/>
    <lineage>
        <taxon>Eukaryota</taxon>
        <taxon>Metazoa</taxon>
        <taxon>Chordata</taxon>
        <taxon>Craniata</taxon>
        <taxon>Vertebrata</taxon>
        <taxon>Euteleostomi</taxon>
        <taxon>Archelosauria</taxon>
        <taxon>Archosauria</taxon>
        <taxon>Dinosauria</taxon>
        <taxon>Saurischia</taxon>
        <taxon>Theropoda</taxon>
        <taxon>Coelurosauria</taxon>
        <taxon>Aves</taxon>
        <taxon>Neognathae</taxon>
        <taxon>Neoaves</taxon>
        <taxon>Telluraves</taxon>
        <taxon>Accipitrimorphae</taxon>
        <taxon>Accipitriformes</taxon>
        <taxon>Cathartidae</taxon>
        <taxon>Cathartes</taxon>
    </lineage>
</organism>
<proteinExistence type="predicted"/>
<keyword evidence="2" id="KW-1185">Reference proteome</keyword>
<dbReference type="Proteomes" id="UP000053745">
    <property type="component" value="Unassembled WGS sequence"/>
</dbReference>
<protein>
    <submittedName>
        <fullName evidence="1">Uncharacterized protein</fullName>
    </submittedName>
</protein>
<name>A0A091LCR6_CATAU</name>
<sequence>QTSKSRSHCAFMNNFLAFEIERQSVSPDETGRSLALL</sequence>
<gene>
    <name evidence="1" type="ORF">N323_07867</name>
</gene>
<dbReference type="AlphaFoldDB" id="A0A091LCR6"/>
<feature type="non-terminal residue" evidence="1">
    <location>
        <position position="1"/>
    </location>
</feature>
<accession>A0A091LCR6</accession>
<feature type="non-terminal residue" evidence="1">
    <location>
        <position position="37"/>
    </location>
</feature>
<reference evidence="1 2" key="1">
    <citation type="submission" date="2014-04" db="EMBL/GenBank/DDBJ databases">
        <title>Genome evolution of avian class.</title>
        <authorList>
            <person name="Zhang G."/>
            <person name="Li C."/>
        </authorList>
    </citation>
    <scope>NUCLEOTIDE SEQUENCE [LARGE SCALE GENOMIC DNA]</scope>
    <source>
        <strain evidence="1">BGI_N323</strain>
    </source>
</reference>